<gene>
    <name evidence="3" type="ORF">MOPEL_130_01170</name>
</gene>
<dbReference type="Proteomes" id="UP000004367">
    <property type="component" value="Unassembled WGS sequence"/>
</dbReference>
<dbReference type="STRING" id="1089455.MOPEL_130_01170"/>
<evidence type="ECO:0000256" key="2">
    <source>
        <dbReference type="SAM" id="Phobius"/>
    </source>
</evidence>
<feature type="transmembrane region" description="Helical" evidence="2">
    <location>
        <begin position="85"/>
        <end position="102"/>
    </location>
</feature>
<evidence type="ECO:0000313" key="4">
    <source>
        <dbReference type="Proteomes" id="UP000004367"/>
    </source>
</evidence>
<accession>H5UUV2</accession>
<keyword evidence="4" id="KW-1185">Reference proteome</keyword>
<comment type="caution">
    <text evidence="3">The sequence shown here is derived from an EMBL/GenBank/DDBJ whole genome shotgun (WGS) entry which is preliminary data.</text>
</comment>
<dbReference type="eggNOG" id="ENOG5031D67">
    <property type="taxonomic scope" value="Bacteria"/>
</dbReference>
<feature type="compositionally biased region" description="Basic and acidic residues" evidence="1">
    <location>
        <begin position="33"/>
        <end position="51"/>
    </location>
</feature>
<evidence type="ECO:0000256" key="1">
    <source>
        <dbReference type="SAM" id="MobiDB-lite"/>
    </source>
</evidence>
<keyword evidence="2" id="KW-1133">Transmembrane helix</keyword>
<feature type="region of interest" description="Disordered" evidence="1">
    <location>
        <begin position="1"/>
        <end position="51"/>
    </location>
</feature>
<dbReference type="Pfam" id="PF11241">
    <property type="entry name" value="DUF3043"/>
    <property type="match status" value="1"/>
</dbReference>
<evidence type="ECO:0000313" key="3">
    <source>
        <dbReference type="EMBL" id="GAB49510.1"/>
    </source>
</evidence>
<dbReference type="InterPro" id="IPR021403">
    <property type="entry name" value="DUF3043"/>
</dbReference>
<proteinExistence type="predicted"/>
<sequence>MTPATPVRPGAKNRPTPSRREAEAARKRPIVPADRKAAKQESRQKERAERARYREGMYRGEEWALGPRDQGPQRRLVRDLVDSRWNVGEFLLPIMIVALPISMLPNRWAYIVGFVVLYGMIVLTVLDAVLLARRAKNEIRSRLGEEPAKGTFWYVFSRSVQMRAGRVPRPRVTRKGAPMTPAAPRS</sequence>
<feature type="transmembrane region" description="Helical" evidence="2">
    <location>
        <begin position="108"/>
        <end position="132"/>
    </location>
</feature>
<keyword evidence="2" id="KW-0472">Membrane</keyword>
<name>H5UUV2_9MICO</name>
<feature type="region of interest" description="Disordered" evidence="1">
    <location>
        <begin position="167"/>
        <end position="186"/>
    </location>
</feature>
<keyword evidence="2" id="KW-0812">Transmembrane</keyword>
<organism evidence="3 4">
    <name type="scientific">Mobilicoccus pelagius NBRC 104925</name>
    <dbReference type="NCBI Taxonomy" id="1089455"/>
    <lineage>
        <taxon>Bacteria</taxon>
        <taxon>Bacillati</taxon>
        <taxon>Actinomycetota</taxon>
        <taxon>Actinomycetes</taxon>
        <taxon>Micrococcales</taxon>
        <taxon>Dermatophilaceae</taxon>
        <taxon>Mobilicoccus</taxon>
    </lineage>
</organism>
<evidence type="ECO:0008006" key="5">
    <source>
        <dbReference type="Google" id="ProtNLM"/>
    </source>
</evidence>
<reference evidence="3 4" key="1">
    <citation type="submission" date="2012-02" db="EMBL/GenBank/DDBJ databases">
        <title>Whole genome shotgun sequence of Mobilicoccus pelagius NBRC 104925.</title>
        <authorList>
            <person name="Yoshida Y."/>
            <person name="Hosoyama A."/>
            <person name="Tsuchikane K."/>
            <person name="Katsumata H."/>
            <person name="Yamazaki S."/>
            <person name="Fujita N."/>
        </authorList>
    </citation>
    <scope>NUCLEOTIDE SEQUENCE [LARGE SCALE GENOMIC DNA]</scope>
    <source>
        <strain evidence="3 4">NBRC 104925</strain>
    </source>
</reference>
<dbReference type="EMBL" id="BAFE01000089">
    <property type="protein sequence ID" value="GAB49510.1"/>
    <property type="molecule type" value="Genomic_DNA"/>
</dbReference>
<dbReference type="AlphaFoldDB" id="H5UUV2"/>
<protein>
    <recommendedName>
        <fullName evidence="5">DUF3043 domain-containing protein</fullName>
    </recommendedName>
</protein>